<protein>
    <recommendedName>
        <fullName evidence="4">DUF3558 domain-containing protein</fullName>
    </recommendedName>
</protein>
<gene>
    <name evidence="2" type="ORF">PYV00_03325</name>
</gene>
<keyword evidence="3" id="KW-1185">Reference proteome</keyword>
<accession>A0ABT5WL56</accession>
<feature type="signal peptide" evidence="1">
    <location>
        <begin position="1"/>
        <end position="16"/>
    </location>
</feature>
<evidence type="ECO:0000256" key="1">
    <source>
        <dbReference type="SAM" id="SignalP"/>
    </source>
</evidence>
<proteinExistence type="predicted"/>
<feature type="chain" id="PRO_5046430029" description="DUF3558 domain-containing protein" evidence="1">
    <location>
        <begin position="17"/>
        <end position="193"/>
    </location>
</feature>
<evidence type="ECO:0000313" key="3">
    <source>
        <dbReference type="Proteomes" id="UP001216253"/>
    </source>
</evidence>
<organism evidence="2 3">
    <name type="scientific">Novosphingobium album</name>
    <name type="common">ex Liu et al. 2023</name>
    <dbReference type="NCBI Taxonomy" id="3031130"/>
    <lineage>
        <taxon>Bacteria</taxon>
        <taxon>Pseudomonadati</taxon>
        <taxon>Pseudomonadota</taxon>
        <taxon>Alphaproteobacteria</taxon>
        <taxon>Sphingomonadales</taxon>
        <taxon>Sphingomonadaceae</taxon>
        <taxon>Novosphingobium</taxon>
    </lineage>
</organism>
<dbReference type="PROSITE" id="PS51257">
    <property type="entry name" value="PROKAR_LIPOPROTEIN"/>
    <property type="match status" value="1"/>
</dbReference>
<evidence type="ECO:0000313" key="2">
    <source>
        <dbReference type="EMBL" id="MDE8650750.1"/>
    </source>
</evidence>
<name>A0ABT5WL56_9SPHN</name>
<sequence length="193" mass="19457">MRQVTLFLLAATGALALTGCGDKQASESGTASEAATAGGAAGALPADWKATDACTILDKGAVAKALKIDVPQTQLSLVNEPGAQSAATSTCTYLGSDGASVASLMTRWSPIGDNTPETIAATRSTTASTMKAFSDKPLEDIPGLGKAAFLVPGINQLNVFVDEARMMILTVEKVPDGASGKDIAVDLAKQAGA</sequence>
<dbReference type="EMBL" id="JARESE010000010">
    <property type="protein sequence ID" value="MDE8650750.1"/>
    <property type="molecule type" value="Genomic_DNA"/>
</dbReference>
<keyword evidence="1" id="KW-0732">Signal</keyword>
<evidence type="ECO:0008006" key="4">
    <source>
        <dbReference type="Google" id="ProtNLM"/>
    </source>
</evidence>
<dbReference type="Proteomes" id="UP001216253">
    <property type="component" value="Unassembled WGS sequence"/>
</dbReference>
<reference evidence="2 3" key="1">
    <citation type="submission" date="2023-03" db="EMBL/GenBank/DDBJ databases">
        <title>NovoSphingobium album sp. nov. isolated from polycyclic aromatic hydrocarbons- and heavy-metal polluted soil.</title>
        <authorList>
            <person name="Liu Z."/>
            <person name="Wang K."/>
        </authorList>
    </citation>
    <scope>NUCLEOTIDE SEQUENCE [LARGE SCALE GENOMIC DNA]</scope>
    <source>
        <strain evidence="2 3">H3SJ31-1</strain>
    </source>
</reference>
<dbReference type="RefSeq" id="WP_275226831.1">
    <property type="nucleotide sequence ID" value="NZ_JARESE010000010.1"/>
</dbReference>
<comment type="caution">
    <text evidence="2">The sequence shown here is derived from an EMBL/GenBank/DDBJ whole genome shotgun (WGS) entry which is preliminary data.</text>
</comment>